<dbReference type="EMBL" id="JABANM010003764">
    <property type="protein sequence ID" value="KAF4750294.1"/>
    <property type="molecule type" value="Genomic_DNA"/>
</dbReference>
<feature type="non-terminal residue" evidence="1">
    <location>
        <position position="1"/>
    </location>
</feature>
<evidence type="ECO:0000313" key="2">
    <source>
        <dbReference type="Proteomes" id="UP000574390"/>
    </source>
</evidence>
<accession>A0A7J6TXY9</accession>
<gene>
    <name evidence="1" type="ORF">FOZ62_026916</name>
</gene>
<organism evidence="1 2">
    <name type="scientific">Perkinsus olseni</name>
    <name type="common">Perkinsus atlanticus</name>
    <dbReference type="NCBI Taxonomy" id="32597"/>
    <lineage>
        <taxon>Eukaryota</taxon>
        <taxon>Sar</taxon>
        <taxon>Alveolata</taxon>
        <taxon>Perkinsozoa</taxon>
        <taxon>Perkinsea</taxon>
        <taxon>Perkinsida</taxon>
        <taxon>Perkinsidae</taxon>
        <taxon>Perkinsus</taxon>
    </lineage>
</organism>
<feature type="non-terminal residue" evidence="1">
    <location>
        <position position="218"/>
    </location>
</feature>
<protein>
    <submittedName>
        <fullName evidence="1">Uncharacterized protein</fullName>
    </submittedName>
</protein>
<reference evidence="1 2" key="1">
    <citation type="submission" date="2020-04" db="EMBL/GenBank/DDBJ databases">
        <title>Perkinsus olseni comparative genomics.</title>
        <authorList>
            <person name="Bogema D.R."/>
        </authorList>
    </citation>
    <scope>NUCLEOTIDE SEQUENCE [LARGE SCALE GENOMIC DNA]</scope>
    <source>
        <strain evidence="1">ATCC PRA-205</strain>
    </source>
</reference>
<proteinExistence type="predicted"/>
<dbReference type="AlphaFoldDB" id="A0A7J6TXY9"/>
<name>A0A7J6TXY9_PEROL</name>
<sequence>LSLLMTVCPPPPPPSIGTTTALPWPAKAITIPATISTTAEAWVGMDTLQKEFRRQIEGVWSSIGLSEEELLKYCNEAADARTEEAAMVYRKIRRLLRELEMTDADVGLPGEEDDITLDTEGIQALHSILQSLIDTRHDRLLELIEGKRTLIRDAVQEMRMSRLEAKALRLDALLGLEIGALSDEEVELHGRMCELLTERLNAVRPIMRLLGRMEQLFG</sequence>
<comment type="caution">
    <text evidence="1">The sequence shown here is derived from an EMBL/GenBank/DDBJ whole genome shotgun (WGS) entry which is preliminary data.</text>
</comment>
<dbReference type="Proteomes" id="UP000574390">
    <property type="component" value="Unassembled WGS sequence"/>
</dbReference>
<evidence type="ECO:0000313" key="1">
    <source>
        <dbReference type="EMBL" id="KAF4750294.1"/>
    </source>
</evidence>